<feature type="region of interest" description="Disordered" evidence="1">
    <location>
        <begin position="186"/>
        <end position="219"/>
    </location>
</feature>
<evidence type="ECO:0000313" key="3">
    <source>
        <dbReference type="EMBL" id="KAF2095233.1"/>
    </source>
</evidence>
<dbReference type="OrthoDB" id="3928876at2759"/>
<name>A0A9P4M322_9PEZI</name>
<comment type="caution">
    <text evidence="3">The sequence shown here is derived from an EMBL/GenBank/DDBJ whole genome shotgun (WGS) entry which is preliminary data.</text>
</comment>
<proteinExistence type="predicted"/>
<keyword evidence="2" id="KW-0812">Transmembrane</keyword>
<feature type="compositionally biased region" description="Low complexity" evidence="1">
    <location>
        <begin position="186"/>
        <end position="210"/>
    </location>
</feature>
<gene>
    <name evidence="3" type="ORF">NA57DRAFT_79722</name>
</gene>
<dbReference type="EMBL" id="ML978132">
    <property type="protein sequence ID" value="KAF2095233.1"/>
    <property type="molecule type" value="Genomic_DNA"/>
</dbReference>
<dbReference type="Pfam" id="PF16015">
    <property type="entry name" value="Promethin"/>
    <property type="match status" value="1"/>
</dbReference>
<evidence type="ECO:0000313" key="4">
    <source>
        <dbReference type="Proteomes" id="UP000799772"/>
    </source>
</evidence>
<sequence length="219" mass="23791">MPDAPNNNAGAENTMLARGQGFVESVFSEEWKIRVETFADRNPKLSDFFEAFLLVNLLMTGLPILFFAIFSISVLVFSLTFCFLAGLTIALLWTGLLVGIALLILLPTMFVTSVFASFIFFWGFVGYIILKWLTDSGSPAKKRETIGNQLNDFTGGRLHFLIDAAGHDQTENAGVVNGFNKNGVNKNGANKNGANKNGVNKNGVNKSSNGDVQVKVEAT</sequence>
<evidence type="ECO:0000256" key="2">
    <source>
        <dbReference type="SAM" id="Phobius"/>
    </source>
</evidence>
<organism evidence="3 4">
    <name type="scientific">Rhizodiscina lignyota</name>
    <dbReference type="NCBI Taxonomy" id="1504668"/>
    <lineage>
        <taxon>Eukaryota</taxon>
        <taxon>Fungi</taxon>
        <taxon>Dikarya</taxon>
        <taxon>Ascomycota</taxon>
        <taxon>Pezizomycotina</taxon>
        <taxon>Dothideomycetes</taxon>
        <taxon>Pleosporomycetidae</taxon>
        <taxon>Aulographales</taxon>
        <taxon>Rhizodiscinaceae</taxon>
        <taxon>Rhizodiscina</taxon>
    </lineage>
</organism>
<feature type="transmembrane region" description="Helical" evidence="2">
    <location>
        <begin position="83"/>
        <end position="104"/>
    </location>
</feature>
<keyword evidence="4" id="KW-1185">Reference proteome</keyword>
<dbReference type="AlphaFoldDB" id="A0A9P4M322"/>
<feature type="transmembrane region" description="Helical" evidence="2">
    <location>
        <begin position="51"/>
        <end position="76"/>
    </location>
</feature>
<keyword evidence="2" id="KW-1133">Transmembrane helix</keyword>
<protein>
    <submittedName>
        <fullName evidence="3">Uncharacterized protein</fullName>
    </submittedName>
</protein>
<accession>A0A9P4M322</accession>
<evidence type="ECO:0000256" key="1">
    <source>
        <dbReference type="SAM" id="MobiDB-lite"/>
    </source>
</evidence>
<feature type="transmembrane region" description="Helical" evidence="2">
    <location>
        <begin position="110"/>
        <end position="133"/>
    </location>
</feature>
<reference evidence="3" key="1">
    <citation type="journal article" date="2020" name="Stud. Mycol.">
        <title>101 Dothideomycetes genomes: a test case for predicting lifestyles and emergence of pathogens.</title>
        <authorList>
            <person name="Haridas S."/>
            <person name="Albert R."/>
            <person name="Binder M."/>
            <person name="Bloem J."/>
            <person name="Labutti K."/>
            <person name="Salamov A."/>
            <person name="Andreopoulos B."/>
            <person name="Baker S."/>
            <person name="Barry K."/>
            <person name="Bills G."/>
            <person name="Bluhm B."/>
            <person name="Cannon C."/>
            <person name="Castanera R."/>
            <person name="Culley D."/>
            <person name="Daum C."/>
            <person name="Ezra D."/>
            <person name="Gonzalez J."/>
            <person name="Henrissat B."/>
            <person name="Kuo A."/>
            <person name="Liang C."/>
            <person name="Lipzen A."/>
            <person name="Lutzoni F."/>
            <person name="Magnuson J."/>
            <person name="Mondo S."/>
            <person name="Nolan M."/>
            <person name="Ohm R."/>
            <person name="Pangilinan J."/>
            <person name="Park H.-J."/>
            <person name="Ramirez L."/>
            <person name="Alfaro M."/>
            <person name="Sun H."/>
            <person name="Tritt A."/>
            <person name="Yoshinaga Y."/>
            <person name="Zwiers L.-H."/>
            <person name="Turgeon B."/>
            <person name="Goodwin S."/>
            <person name="Spatafora J."/>
            <person name="Crous P."/>
            <person name="Grigoriev I."/>
        </authorList>
    </citation>
    <scope>NUCLEOTIDE SEQUENCE</scope>
    <source>
        <strain evidence="3">CBS 133067</strain>
    </source>
</reference>
<dbReference type="Proteomes" id="UP000799772">
    <property type="component" value="Unassembled WGS sequence"/>
</dbReference>
<keyword evidence="2" id="KW-0472">Membrane</keyword>